<accession>A0AAV7J307</accession>
<comment type="caution">
    <text evidence="1">The sequence shown here is derived from an EMBL/GenBank/DDBJ whole genome shotgun (WGS) entry which is preliminary data.</text>
</comment>
<sequence>MSGANGCGNGVYIWVQGSIRGGACFVYGANGATRDYLRRHFRAKNDTVDGMHVEAPATAVINALRVFNYQIHNSLSLEALNILWTLEPSS</sequence>
<organism evidence="1 2">
    <name type="scientific">Cotesia glomerata</name>
    <name type="common">Lepidopteran parasitic wasp</name>
    <name type="synonym">Apanteles glomeratus</name>
    <dbReference type="NCBI Taxonomy" id="32391"/>
    <lineage>
        <taxon>Eukaryota</taxon>
        <taxon>Metazoa</taxon>
        <taxon>Ecdysozoa</taxon>
        <taxon>Arthropoda</taxon>
        <taxon>Hexapoda</taxon>
        <taxon>Insecta</taxon>
        <taxon>Pterygota</taxon>
        <taxon>Neoptera</taxon>
        <taxon>Endopterygota</taxon>
        <taxon>Hymenoptera</taxon>
        <taxon>Apocrita</taxon>
        <taxon>Ichneumonoidea</taxon>
        <taxon>Braconidae</taxon>
        <taxon>Microgastrinae</taxon>
        <taxon>Cotesia</taxon>
    </lineage>
</organism>
<evidence type="ECO:0000313" key="1">
    <source>
        <dbReference type="EMBL" id="KAH0564201.1"/>
    </source>
</evidence>
<reference evidence="1 2" key="1">
    <citation type="journal article" date="2021" name="J. Hered.">
        <title>A chromosome-level genome assembly of the parasitoid wasp, Cotesia glomerata (Hymenoptera: Braconidae).</title>
        <authorList>
            <person name="Pinto B.J."/>
            <person name="Weis J.J."/>
            <person name="Gamble T."/>
            <person name="Ode P.J."/>
            <person name="Paul R."/>
            <person name="Zaspel J.M."/>
        </authorList>
    </citation>
    <scope>NUCLEOTIDE SEQUENCE [LARGE SCALE GENOMIC DNA]</scope>
    <source>
        <strain evidence="1">CgM1</strain>
    </source>
</reference>
<evidence type="ECO:0000313" key="2">
    <source>
        <dbReference type="Proteomes" id="UP000826195"/>
    </source>
</evidence>
<dbReference type="AlphaFoldDB" id="A0AAV7J307"/>
<dbReference type="EMBL" id="JAHXZJ010000002">
    <property type="protein sequence ID" value="KAH0564201.1"/>
    <property type="molecule type" value="Genomic_DNA"/>
</dbReference>
<keyword evidence="2" id="KW-1185">Reference proteome</keyword>
<proteinExistence type="predicted"/>
<dbReference type="Proteomes" id="UP000826195">
    <property type="component" value="Unassembled WGS sequence"/>
</dbReference>
<gene>
    <name evidence="1" type="ORF">KQX54_010150</name>
</gene>
<name>A0AAV7J307_COTGL</name>
<protein>
    <submittedName>
        <fullName evidence="1">Uncharacterized protein</fullName>
    </submittedName>
</protein>